<protein>
    <recommendedName>
        <fullName evidence="6">Oxidoreductase FAD/NAD(P)-binding domain-containing protein</fullName>
    </recommendedName>
</protein>
<evidence type="ECO:0000259" key="6">
    <source>
        <dbReference type="Pfam" id="PF00175"/>
    </source>
</evidence>
<proteinExistence type="inferred from homology"/>
<reference evidence="7 8" key="1">
    <citation type="submission" date="2024-07" db="EMBL/GenBank/DDBJ databases">
        <title>Section-level genome sequencing and comparative genomics of Aspergillus sections Usti and Cavernicolus.</title>
        <authorList>
            <consortium name="Lawrence Berkeley National Laboratory"/>
            <person name="Nybo J.L."/>
            <person name="Vesth T.C."/>
            <person name="Theobald S."/>
            <person name="Frisvad J.C."/>
            <person name="Larsen T.O."/>
            <person name="Kjaerboelling I."/>
            <person name="Rothschild-Mancinelli K."/>
            <person name="Lyhne E.K."/>
            <person name="Kogle M.E."/>
            <person name="Barry K."/>
            <person name="Clum A."/>
            <person name="Na H."/>
            <person name="Ledsgaard L."/>
            <person name="Lin J."/>
            <person name="Lipzen A."/>
            <person name="Kuo A."/>
            <person name="Riley R."/>
            <person name="Mondo S."/>
            <person name="LaButti K."/>
            <person name="Haridas S."/>
            <person name="Pangalinan J."/>
            <person name="Salamov A.A."/>
            <person name="Simmons B.A."/>
            <person name="Magnuson J.K."/>
            <person name="Chen J."/>
            <person name="Drula E."/>
            <person name="Henrissat B."/>
            <person name="Wiebenga A."/>
            <person name="Lubbers R.J."/>
            <person name="Gomes A.C."/>
            <person name="Makela M.R."/>
            <person name="Stajich J."/>
            <person name="Grigoriev I.V."/>
            <person name="Mortensen U.H."/>
            <person name="De vries R.P."/>
            <person name="Baker S.E."/>
            <person name="Andersen M.R."/>
        </authorList>
    </citation>
    <scope>NUCLEOTIDE SEQUENCE [LARGE SCALE GENOMIC DNA]</scope>
    <source>
        <strain evidence="7 8">CBS 600.67</strain>
    </source>
</reference>
<comment type="similarity">
    <text evidence="2">Belongs to the flavoprotein pyridine nucleotide cytochrome reductase family.</text>
</comment>
<dbReference type="Proteomes" id="UP001610335">
    <property type="component" value="Unassembled WGS sequence"/>
</dbReference>
<comment type="caution">
    <text evidence="7">The sequence shown here is derived from an EMBL/GenBank/DDBJ whole genome shotgun (WGS) entry which is preliminary data.</text>
</comment>
<dbReference type="PANTHER" id="PTHR19370">
    <property type="entry name" value="NADH-CYTOCHROME B5 REDUCTASE"/>
    <property type="match status" value="1"/>
</dbReference>
<accession>A0ABR4IUF3</accession>
<feature type="domain" description="Oxidoreductase FAD/NAD(P)-binding" evidence="6">
    <location>
        <begin position="45"/>
        <end position="123"/>
    </location>
</feature>
<dbReference type="CDD" id="cd06183">
    <property type="entry name" value="cyt_b5_reduct_like"/>
    <property type="match status" value="1"/>
</dbReference>
<evidence type="ECO:0000313" key="7">
    <source>
        <dbReference type="EMBL" id="KAL2831391.1"/>
    </source>
</evidence>
<dbReference type="EMBL" id="JBFXLS010000009">
    <property type="protein sequence ID" value="KAL2831391.1"/>
    <property type="molecule type" value="Genomic_DNA"/>
</dbReference>
<dbReference type="Pfam" id="PF00175">
    <property type="entry name" value="NAD_binding_1"/>
    <property type="match status" value="1"/>
</dbReference>
<evidence type="ECO:0000313" key="8">
    <source>
        <dbReference type="Proteomes" id="UP001610335"/>
    </source>
</evidence>
<dbReference type="InterPro" id="IPR001834">
    <property type="entry name" value="CBR-like"/>
</dbReference>
<evidence type="ECO:0000256" key="1">
    <source>
        <dbReference type="ARBA" id="ARBA00001974"/>
    </source>
</evidence>
<dbReference type="Gene3D" id="3.40.50.80">
    <property type="entry name" value="Nucleotide-binding domain of ferredoxin-NADP reductase (FNR) module"/>
    <property type="match status" value="1"/>
</dbReference>
<sequence length="155" mass="17309">MSNILNCVREGEEIEVKGPSRKILYLGNGQFLVDDNEYTFDNVSFIPGGSGVTPGYQMIARILQSAPEDKTKIRAIYANKSEAEILLRDNLNKFTAGHKDQFSITHVLYHPSDEWKGLKGYIWQSDSCLCASEVILRSLPSCLCCLNVLDNAHPV</sequence>
<keyword evidence="4" id="KW-0274">FAD</keyword>
<dbReference type="PANTHER" id="PTHR19370:SF185">
    <property type="entry name" value="NADH-CYTOCHROME B5 REDUCTASE"/>
    <property type="match status" value="1"/>
</dbReference>
<evidence type="ECO:0000256" key="5">
    <source>
        <dbReference type="ARBA" id="ARBA00023002"/>
    </source>
</evidence>
<organism evidence="7 8">
    <name type="scientific">Aspergillus cavernicola</name>
    <dbReference type="NCBI Taxonomy" id="176166"/>
    <lineage>
        <taxon>Eukaryota</taxon>
        <taxon>Fungi</taxon>
        <taxon>Dikarya</taxon>
        <taxon>Ascomycota</taxon>
        <taxon>Pezizomycotina</taxon>
        <taxon>Eurotiomycetes</taxon>
        <taxon>Eurotiomycetidae</taxon>
        <taxon>Eurotiales</taxon>
        <taxon>Aspergillaceae</taxon>
        <taxon>Aspergillus</taxon>
        <taxon>Aspergillus subgen. Nidulantes</taxon>
    </lineage>
</organism>
<dbReference type="InterPro" id="IPR039261">
    <property type="entry name" value="FNR_nucleotide-bd"/>
</dbReference>
<name>A0ABR4IUF3_9EURO</name>
<keyword evidence="8" id="KW-1185">Reference proteome</keyword>
<evidence type="ECO:0000256" key="4">
    <source>
        <dbReference type="ARBA" id="ARBA00022827"/>
    </source>
</evidence>
<keyword evidence="5" id="KW-0560">Oxidoreductase</keyword>
<comment type="cofactor">
    <cofactor evidence="1">
        <name>FAD</name>
        <dbReference type="ChEBI" id="CHEBI:57692"/>
    </cofactor>
</comment>
<dbReference type="SUPFAM" id="SSF52343">
    <property type="entry name" value="Ferredoxin reductase-like, C-terminal NADP-linked domain"/>
    <property type="match status" value="1"/>
</dbReference>
<gene>
    <name evidence="7" type="ORF">BDW59DRAFT_157819</name>
</gene>
<dbReference type="PRINTS" id="PR00406">
    <property type="entry name" value="CYTB5RDTASE"/>
</dbReference>
<dbReference type="InterPro" id="IPR001433">
    <property type="entry name" value="OxRdtase_FAD/NAD-bd"/>
</dbReference>
<evidence type="ECO:0000256" key="3">
    <source>
        <dbReference type="ARBA" id="ARBA00022630"/>
    </source>
</evidence>
<evidence type="ECO:0000256" key="2">
    <source>
        <dbReference type="ARBA" id="ARBA00006105"/>
    </source>
</evidence>
<keyword evidence="3" id="KW-0285">Flavoprotein</keyword>